<dbReference type="GO" id="GO:0005509">
    <property type="term" value="F:calcium ion binding"/>
    <property type="evidence" value="ECO:0007669"/>
    <property type="project" value="InterPro"/>
</dbReference>
<dbReference type="GO" id="GO:0004571">
    <property type="term" value="F:mannosyl-oligosaccharide 1,2-alpha-mannosidase activity"/>
    <property type="evidence" value="ECO:0007669"/>
    <property type="project" value="UniProtKB-EC"/>
</dbReference>
<feature type="non-terminal residue" evidence="13">
    <location>
        <position position="278"/>
    </location>
</feature>
<evidence type="ECO:0000256" key="4">
    <source>
        <dbReference type="ARBA" id="ARBA00022729"/>
    </source>
</evidence>
<name>A0A559M8Z3_9HELO</name>
<comment type="similarity">
    <text evidence="3 11">Belongs to the glycosyl hydrolase 47 family.</text>
</comment>
<dbReference type="Proteomes" id="UP000315522">
    <property type="component" value="Unassembled WGS sequence"/>
</dbReference>
<dbReference type="UniPathway" id="UPA00378"/>
<comment type="catalytic activity">
    <reaction evidence="9">
        <text>N(4)-(alpha-D-Man-(1-&gt;2)-alpha-D-Man-(1-&gt;2)-alpha-D-Man-(1-&gt;3)-[alpha-D-Man-(1-&gt;3)-[alpha-D-Man-(1-&gt;2)-alpha-D-Man-(1-&gt;6)]-alpha-D-Man-(1-&gt;6)]-beta-D-Man-(1-&gt;4)-beta-D-GlcNAc-(1-&gt;4)-beta-D-GlcNAc)-L-asparaginyl-[protein] (N-glucan mannose isomer 8A1,2,3B1,3) + 3 H2O = N(4)-(alpha-D-Man-(1-&gt;3)-[alpha-D-Man-(1-&gt;3)-[alpha-D-Man-(1-&gt;6)]-alpha-D-Man-(1-&gt;6)]-beta-D-Man-(1-&gt;4)-beta-D-GlcNAc-(1-&gt;4)-beta-D-GlcNAc)-L-asparaginyl-[protein] (N-glucan mannose isomer 5A1,2) + 3 beta-D-mannose</text>
        <dbReference type="Rhea" id="RHEA:56028"/>
        <dbReference type="Rhea" id="RHEA-COMP:14358"/>
        <dbReference type="Rhea" id="RHEA-COMP:14367"/>
        <dbReference type="ChEBI" id="CHEBI:15377"/>
        <dbReference type="ChEBI" id="CHEBI:28563"/>
        <dbReference type="ChEBI" id="CHEBI:59087"/>
        <dbReference type="ChEBI" id="CHEBI:60628"/>
        <dbReference type="EC" id="3.2.1.113"/>
    </reaction>
</comment>
<proteinExistence type="inferred from homology"/>
<comment type="cofactor">
    <cofactor evidence="1">
        <name>Ca(2+)</name>
        <dbReference type="ChEBI" id="CHEBI:29108"/>
    </cofactor>
</comment>
<sequence>MYFSRTILAVPVLGLLSLTVLAVPHRVKLPRGRPDNHTLNRERADAVKEAFTFAWDGYQKYAMGHDELHPIANSFSDSRNGWGASAVDAFSTAIVMQIPEIVDTILNYIPTVDFDVTTDQVSLFETTIRYIGGMLSGYDLLKGPLSNLASNATAVDAVLAQAARLADNLAFAFDTPTGIPSNNLYFNPPTTDGSTTNGLATIGTLVLEWTRLSDITGNKTYAELSQKGESYLLAPKPASSEPWPGLVGTNVDINTGLFQDASGGWVGGDDSFYEYLIK</sequence>
<evidence type="ECO:0000313" key="13">
    <source>
        <dbReference type="EMBL" id="TVY89430.1"/>
    </source>
</evidence>
<evidence type="ECO:0000256" key="8">
    <source>
        <dbReference type="ARBA" id="ARBA00023295"/>
    </source>
</evidence>
<dbReference type="InterPro" id="IPR036026">
    <property type="entry name" value="Seven-hairpin_glycosidases"/>
</dbReference>
<dbReference type="SUPFAM" id="SSF48225">
    <property type="entry name" value="Seven-hairpin glycosidases"/>
    <property type="match status" value="1"/>
</dbReference>
<dbReference type="PANTHER" id="PTHR11742">
    <property type="entry name" value="MANNOSYL-OLIGOSACCHARIDE ALPHA-1,2-MANNOSIDASE-RELATED"/>
    <property type="match status" value="1"/>
</dbReference>
<organism evidence="13 14">
    <name type="scientific">Lachnellula willkommii</name>
    <dbReference type="NCBI Taxonomy" id="215461"/>
    <lineage>
        <taxon>Eukaryota</taxon>
        <taxon>Fungi</taxon>
        <taxon>Dikarya</taxon>
        <taxon>Ascomycota</taxon>
        <taxon>Pezizomycotina</taxon>
        <taxon>Leotiomycetes</taxon>
        <taxon>Helotiales</taxon>
        <taxon>Lachnaceae</taxon>
        <taxon>Lachnellula</taxon>
    </lineage>
</organism>
<dbReference type="GO" id="GO:0036503">
    <property type="term" value="P:ERAD pathway"/>
    <property type="evidence" value="ECO:0007669"/>
    <property type="project" value="UniProtKB-ARBA"/>
</dbReference>
<comment type="caution">
    <text evidence="13">The sequence shown here is derived from an EMBL/GenBank/DDBJ whole genome shotgun (WGS) entry which is preliminary data.</text>
</comment>
<feature type="signal peptide" evidence="12">
    <location>
        <begin position="1"/>
        <end position="22"/>
    </location>
</feature>
<dbReference type="EMBL" id="QGML01001255">
    <property type="protein sequence ID" value="TVY89430.1"/>
    <property type="molecule type" value="Genomic_DNA"/>
</dbReference>
<evidence type="ECO:0000256" key="6">
    <source>
        <dbReference type="ARBA" id="ARBA00023157"/>
    </source>
</evidence>
<dbReference type="GO" id="GO:0005783">
    <property type="term" value="C:endoplasmic reticulum"/>
    <property type="evidence" value="ECO:0007669"/>
    <property type="project" value="TreeGrafter"/>
</dbReference>
<dbReference type="InterPro" id="IPR001382">
    <property type="entry name" value="Glyco_hydro_47"/>
</dbReference>
<keyword evidence="6" id="KW-1015">Disulfide bond</keyword>
<evidence type="ECO:0000256" key="5">
    <source>
        <dbReference type="ARBA" id="ARBA00022801"/>
    </source>
</evidence>
<keyword evidence="8 11" id="KW-0326">Glycosidase</keyword>
<evidence type="ECO:0000313" key="14">
    <source>
        <dbReference type="Proteomes" id="UP000315522"/>
    </source>
</evidence>
<dbReference type="Gene3D" id="1.50.10.10">
    <property type="match status" value="1"/>
</dbReference>
<dbReference type="GO" id="GO:0016020">
    <property type="term" value="C:membrane"/>
    <property type="evidence" value="ECO:0007669"/>
    <property type="project" value="InterPro"/>
</dbReference>
<dbReference type="Pfam" id="PF01532">
    <property type="entry name" value="Glyco_hydro_47"/>
    <property type="match status" value="1"/>
</dbReference>
<evidence type="ECO:0000256" key="12">
    <source>
        <dbReference type="SAM" id="SignalP"/>
    </source>
</evidence>
<comment type="pathway">
    <text evidence="2">Protein modification; protein glycosylation.</text>
</comment>
<dbReference type="GO" id="GO:0005975">
    <property type="term" value="P:carbohydrate metabolic process"/>
    <property type="evidence" value="ECO:0007669"/>
    <property type="project" value="InterPro"/>
</dbReference>
<comment type="catalytic activity">
    <reaction evidence="10">
        <text>N(4)-(alpha-D-Man-(1-&gt;2)-alpha-D-Man-(1-&gt;2)-alpha-D-Man-(1-&gt;3)-[alpha-D-Man-(1-&gt;2)-alpha-D-Man-(1-&gt;3)-[alpha-D-Man-(1-&gt;2)-alpha-D-Man-(1-&gt;6)]-alpha-D-Man-(1-&gt;6)]-beta-D-Man-(1-&gt;4)-beta-D-GlcNAc-(1-&gt;4)-beta-D-GlcNAc)-L-asparaginyl-[protein] (N-glucan mannose isomer 9A1,2,3B1,2,3) + 4 H2O = N(4)-(alpha-D-Man-(1-&gt;3)-[alpha-D-Man-(1-&gt;3)-[alpha-D-Man-(1-&gt;6)]-alpha-D-Man-(1-&gt;6)]-beta-D-Man-(1-&gt;4)-beta-D-GlcNAc-(1-&gt;4)-beta-D-GlcNAc)-L-asparaginyl-[protein] (N-glucan mannose isomer 5A1,2) + 4 beta-D-mannose</text>
        <dbReference type="Rhea" id="RHEA:56008"/>
        <dbReference type="Rhea" id="RHEA-COMP:14356"/>
        <dbReference type="Rhea" id="RHEA-COMP:14367"/>
        <dbReference type="ChEBI" id="CHEBI:15377"/>
        <dbReference type="ChEBI" id="CHEBI:28563"/>
        <dbReference type="ChEBI" id="CHEBI:59087"/>
        <dbReference type="ChEBI" id="CHEBI:139493"/>
        <dbReference type="EC" id="3.2.1.113"/>
    </reaction>
</comment>
<feature type="chain" id="PRO_5022065667" description="alpha-1,2-Mannosidase" evidence="12">
    <location>
        <begin position="23"/>
        <end position="278"/>
    </location>
</feature>
<dbReference type="AlphaFoldDB" id="A0A559M8Z3"/>
<keyword evidence="5 11" id="KW-0378">Hydrolase</keyword>
<evidence type="ECO:0000256" key="7">
    <source>
        <dbReference type="ARBA" id="ARBA00023180"/>
    </source>
</evidence>
<dbReference type="PANTHER" id="PTHR11742:SF101">
    <property type="entry name" value="MANNOSYL-OLIGOSACCHARIDE ALPHA-1,2-MANNOSIDASE 1B"/>
    <property type="match status" value="1"/>
</dbReference>
<evidence type="ECO:0000256" key="1">
    <source>
        <dbReference type="ARBA" id="ARBA00001913"/>
    </source>
</evidence>
<evidence type="ECO:0000256" key="9">
    <source>
        <dbReference type="ARBA" id="ARBA00047669"/>
    </source>
</evidence>
<dbReference type="EC" id="3.2.1.-" evidence="11"/>
<evidence type="ECO:0000256" key="2">
    <source>
        <dbReference type="ARBA" id="ARBA00004922"/>
    </source>
</evidence>
<reference evidence="13 14" key="1">
    <citation type="submission" date="2018-05" db="EMBL/GenBank/DDBJ databases">
        <title>Genome sequencing and assembly of the regulated plant pathogen Lachnellula willkommii and related sister species for the development of diagnostic species identification markers.</title>
        <authorList>
            <person name="Giroux E."/>
            <person name="Bilodeau G."/>
        </authorList>
    </citation>
    <scope>NUCLEOTIDE SEQUENCE [LARGE SCALE GENOMIC DNA]</scope>
    <source>
        <strain evidence="13 14">CBS 172.35</strain>
    </source>
</reference>
<keyword evidence="14" id="KW-1185">Reference proteome</keyword>
<dbReference type="PRINTS" id="PR00747">
    <property type="entry name" value="GLYHDRLASE47"/>
</dbReference>
<evidence type="ECO:0000256" key="3">
    <source>
        <dbReference type="ARBA" id="ARBA00007658"/>
    </source>
</evidence>
<evidence type="ECO:0000256" key="11">
    <source>
        <dbReference type="RuleBase" id="RU361193"/>
    </source>
</evidence>
<evidence type="ECO:0000256" key="10">
    <source>
        <dbReference type="ARBA" id="ARBA00048605"/>
    </source>
</evidence>
<dbReference type="InterPro" id="IPR012341">
    <property type="entry name" value="6hp_glycosidase-like_sf"/>
</dbReference>
<accession>A0A559M8Z3</accession>
<keyword evidence="4 12" id="KW-0732">Signal</keyword>
<gene>
    <name evidence="13" type="primary">mns1B_0</name>
    <name evidence="13" type="ORF">LAWI1_G003066</name>
</gene>
<protein>
    <recommendedName>
        <fullName evidence="11">alpha-1,2-Mannosidase</fullName>
        <ecNumber evidence="11">3.2.1.-</ecNumber>
    </recommendedName>
</protein>
<dbReference type="InterPro" id="IPR050749">
    <property type="entry name" value="Glycosyl_Hydrolase_47"/>
</dbReference>
<keyword evidence="7" id="KW-0325">Glycoprotein</keyword>